<accession>B7GBY0</accession>
<dbReference type="InterPro" id="IPR036388">
    <property type="entry name" value="WH-like_DNA-bd_sf"/>
</dbReference>
<dbReference type="OrthoDB" id="49610at2759"/>
<dbReference type="PROSITE" id="PS51032">
    <property type="entry name" value="AP2_ERF"/>
    <property type="match status" value="1"/>
</dbReference>
<dbReference type="SMART" id="SM00415">
    <property type="entry name" value="HSF"/>
    <property type="match status" value="1"/>
</dbReference>
<protein>
    <submittedName>
        <fullName evidence="9">Heat shock factor</fullName>
    </submittedName>
</protein>
<feature type="compositionally biased region" description="Low complexity" evidence="7">
    <location>
        <begin position="152"/>
        <end position="179"/>
    </location>
</feature>
<dbReference type="EMBL" id="CM000626">
    <property type="protein sequence ID" value="EEC44002.1"/>
    <property type="molecule type" value="Genomic_DNA"/>
</dbReference>
<evidence type="ECO:0000256" key="7">
    <source>
        <dbReference type="SAM" id="MobiDB-lite"/>
    </source>
</evidence>
<feature type="compositionally biased region" description="Basic and acidic residues" evidence="7">
    <location>
        <begin position="513"/>
        <end position="530"/>
    </location>
</feature>
<proteinExistence type="inferred from homology"/>
<dbReference type="InterPro" id="IPR001471">
    <property type="entry name" value="AP2/ERF_dom"/>
</dbReference>
<gene>
    <name evidence="9" type="ORF">PHATRDRAFT_55108</name>
</gene>
<comment type="similarity">
    <text evidence="6">Belongs to the HSF family.</text>
</comment>
<dbReference type="InterPro" id="IPR036390">
    <property type="entry name" value="WH_DNA-bd_sf"/>
</dbReference>
<evidence type="ECO:0000256" key="5">
    <source>
        <dbReference type="ARBA" id="ARBA00023242"/>
    </source>
</evidence>
<feature type="compositionally biased region" description="Basic and acidic residues" evidence="7">
    <location>
        <begin position="295"/>
        <end position="306"/>
    </location>
</feature>
<dbReference type="AlphaFoldDB" id="B7GBY0"/>
<dbReference type="Pfam" id="PF00447">
    <property type="entry name" value="HSF_DNA-bind"/>
    <property type="match status" value="1"/>
</dbReference>
<reference evidence="9 10" key="1">
    <citation type="journal article" date="2008" name="Nature">
        <title>The Phaeodactylum genome reveals the evolutionary history of diatom genomes.</title>
        <authorList>
            <person name="Bowler C."/>
            <person name="Allen A.E."/>
            <person name="Badger J.H."/>
            <person name="Grimwood J."/>
            <person name="Jabbari K."/>
            <person name="Kuo A."/>
            <person name="Maheswari U."/>
            <person name="Martens C."/>
            <person name="Maumus F."/>
            <person name="Otillar R.P."/>
            <person name="Rayko E."/>
            <person name="Salamov A."/>
            <person name="Vandepoele K."/>
            <person name="Beszteri B."/>
            <person name="Gruber A."/>
            <person name="Heijde M."/>
            <person name="Katinka M."/>
            <person name="Mock T."/>
            <person name="Valentin K."/>
            <person name="Verret F."/>
            <person name="Berges J.A."/>
            <person name="Brownlee C."/>
            <person name="Cadoret J.P."/>
            <person name="Chiovitti A."/>
            <person name="Choi C.J."/>
            <person name="Coesel S."/>
            <person name="De Martino A."/>
            <person name="Detter J.C."/>
            <person name="Durkin C."/>
            <person name="Falciatore A."/>
            <person name="Fournet J."/>
            <person name="Haruta M."/>
            <person name="Huysman M.J."/>
            <person name="Jenkins B.D."/>
            <person name="Jiroutova K."/>
            <person name="Jorgensen R.E."/>
            <person name="Joubert Y."/>
            <person name="Kaplan A."/>
            <person name="Kroger N."/>
            <person name="Kroth P.G."/>
            <person name="La Roche J."/>
            <person name="Lindquist E."/>
            <person name="Lommer M."/>
            <person name="Martin-Jezequel V."/>
            <person name="Lopez P.J."/>
            <person name="Lucas S."/>
            <person name="Mangogna M."/>
            <person name="McGinnis K."/>
            <person name="Medlin L.K."/>
            <person name="Montsant A."/>
            <person name="Oudot-Le Secq M.P."/>
            <person name="Napoli C."/>
            <person name="Obornik M."/>
            <person name="Parker M.S."/>
            <person name="Petit J.L."/>
            <person name="Porcel B.M."/>
            <person name="Poulsen N."/>
            <person name="Robison M."/>
            <person name="Rychlewski L."/>
            <person name="Rynearson T.A."/>
            <person name="Schmutz J."/>
            <person name="Shapiro H."/>
            <person name="Siaut M."/>
            <person name="Stanley M."/>
            <person name="Sussman M.R."/>
            <person name="Taylor A.R."/>
            <person name="Vardi A."/>
            <person name="von Dassow P."/>
            <person name="Vyverman W."/>
            <person name="Willis A."/>
            <person name="Wyrwicz L.S."/>
            <person name="Rokhsar D.S."/>
            <person name="Weissenbach J."/>
            <person name="Armbrust E.V."/>
            <person name="Green B.R."/>
            <person name="Van de Peer Y."/>
            <person name="Grigoriev I.V."/>
        </authorList>
    </citation>
    <scope>NUCLEOTIDE SEQUENCE [LARGE SCALE GENOMIC DNA]</scope>
    <source>
        <strain evidence="9 10">CCAP 1055/1</strain>
    </source>
</reference>
<feature type="compositionally biased region" description="Polar residues" evidence="7">
    <location>
        <begin position="193"/>
        <end position="206"/>
    </location>
</feature>
<keyword evidence="4" id="KW-0804">Transcription</keyword>
<dbReference type="STRING" id="556484.B7GBY0"/>
<feature type="compositionally biased region" description="Basic residues" evidence="7">
    <location>
        <begin position="550"/>
        <end position="565"/>
    </location>
</feature>
<dbReference type="InParanoid" id="B7GBY0"/>
<keyword evidence="10" id="KW-1185">Reference proteome</keyword>
<evidence type="ECO:0000313" key="10">
    <source>
        <dbReference type="Proteomes" id="UP000000759"/>
    </source>
</evidence>
<feature type="compositionally biased region" description="Basic and acidic residues" evidence="7">
    <location>
        <begin position="134"/>
        <end position="143"/>
    </location>
</feature>
<feature type="region of interest" description="Disordered" evidence="7">
    <location>
        <begin position="126"/>
        <end position="210"/>
    </location>
</feature>
<dbReference type="RefSeq" id="XP_002184603.1">
    <property type="nucleotide sequence ID" value="XM_002184567.1"/>
</dbReference>
<dbReference type="Gene3D" id="1.10.10.10">
    <property type="entry name" value="Winged helix-like DNA-binding domain superfamily/Winged helix DNA-binding domain"/>
    <property type="match status" value="1"/>
</dbReference>
<feature type="domain" description="AP2/ERF" evidence="8">
    <location>
        <begin position="621"/>
        <end position="677"/>
    </location>
</feature>
<feature type="region of interest" description="Disordered" evidence="7">
    <location>
        <begin position="511"/>
        <end position="580"/>
    </location>
</feature>
<organism evidence="9 10">
    <name type="scientific">Phaeodactylum tricornutum (strain CCAP 1055/1)</name>
    <dbReference type="NCBI Taxonomy" id="556484"/>
    <lineage>
        <taxon>Eukaryota</taxon>
        <taxon>Sar</taxon>
        <taxon>Stramenopiles</taxon>
        <taxon>Ochrophyta</taxon>
        <taxon>Bacillariophyta</taxon>
        <taxon>Bacillariophyceae</taxon>
        <taxon>Bacillariophycidae</taxon>
        <taxon>Naviculales</taxon>
        <taxon>Phaeodactylaceae</taxon>
        <taxon>Phaeodactylum</taxon>
    </lineage>
</organism>
<feature type="region of interest" description="Disordered" evidence="7">
    <location>
        <begin position="282"/>
        <end position="394"/>
    </location>
</feature>
<dbReference type="SUPFAM" id="SSF46785">
    <property type="entry name" value="Winged helix' DNA-binding domain"/>
    <property type="match status" value="1"/>
</dbReference>
<dbReference type="Gene3D" id="3.30.730.10">
    <property type="entry name" value="AP2/ERF domain"/>
    <property type="match status" value="1"/>
</dbReference>
<dbReference type="SUPFAM" id="SSF54171">
    <property type="entry name" value="DNA-binding domain"/>
    <property type="match status" value="1"/>
</dbReference>
<dbReference type="GO" id="GO:0043565">
    <property type="term" value="F:sequence-specific DNA binding"/>
    <property type="evidence" value="ECO:0007669"/>
    <property type="project" value="InterPro"/>
</dbReference>
<comment type="subcellular location">
    <subcellularLocation>
        <location evidence="1">Nucleus</location>
    </subcellularLocation>
</comment>
<dbReference type="KEGG" id="pti:PHATRDRAFT_55108"/>
<evidence type="ECO:0000259" key="8">
    <source>
        <dbReference type="PROSITE" id="PS51032"/>
    </source>
</evidence>
<evidence type="ECO:0000256" key="1">
    <source>
        <dbReference type="ARBA" id="ARBA00004123"/>
    </source>
</evidence>
<evidence type="ECO:0000256" key="2">
    <source>
        <dbReference type="ARBA" id="ARBA00023015"/>
    </source>
</evidence>
<dbReference type="InterPro" id="IPR000232">
    <property type="entry name" value="HSF_DNA-bd"/>
</dbReference>
<name>B7GBY0_PHATC</name>
<evidence type="ECO:0000256" key="3">
    <source>
        <dbReference type="ARBA" id="ARBA00023125"/>
    </source>
</evidence>
<dbReference type="GeneID" id="7198370"/>
<dbReference type="PANTHER" id="PTHR10015:SF427">
    <property type="entry name" value="HEAT SHOCK FACTOR PROTEIN"/>
    <property type="match status" value="1"/>
</dbReference>
<keyword evidence="5" id="KW-0539">Nucleus</keyword>
<dbReference type="InterPro" id="IPR016177">
    <property type="entry name" value="DNA-bd_dom_sf"/>
</dbReference>
<dbReference type="PANTHER" id="PTHR10015">
    <property type="entry name" value="HEAT SHOCK TRANSCRIPTION FACTOR"/>
    <property type="match status" value="1"/>
</dbReference>
<keyword evidence="3" id="KW-0238">DNA-binding</keyword>
<dbReference type="InterPro" id="IPR036955">
    <property type="entry name" value="AP2/ERF_dom_sf"/>
</dbReference>
<sequence length="718" mass="80758">MHKLPYRDCSYYCGRVGSAVPNQSTRSSWKAPLLPIYPTPVFVTPTQTDNPLFTYPPKTDNVHCIHLSLLRSPLPTGRPTRASWRLVYKNLEALSSVRLRLSMDNHNHNNNPSHVRNAFAPGAWTPWRVPPSSHEPRRDDASDTLRNQPLFSASRTSTTTRSSTTITTTNTTTGGTVSMSDKKRRGRPRTSKEGTASSTASPSTVGSKKLPQSCRCNFGLFLDTMVREVSLTRPDLVHWTRDGSGFFIHQERSADVSQILAKYFLHGNFDSLRRQLNVYGFRKQKKPGPNRGSFHHPDFHRDRQGDLDETNQPRAPSIKPSKRERRKKKESESESASDTRGGMAHRVRHTPTPQRKDDPIPPSVVAATISAVPVHEQSTGEPEPKKKKYTRKKDETNTVACVKEAMPPPPLVLPEGSADVTSLNAIIADALHESTAAAKTKSRRRKKARRLNQNYATFHHLYTTPVFSEDYSTGVYTGAVPNCAVYGPPYLPVIPEDDTIGHGIWLDGVAQEEPLREGPTKVDSDVVPERKPRKTYTRRGTAATKDAAKQAKHKDNKTVKSKPPRQKSGQREPRVRPRLEFQKRVPRAEKLPVKKDSRNIARRPVMDVDMGEIDLTDISTLPRGVTMRPSGKWQAQLYFNGRSRYIGVFDNARCAAFAYRIVHQRLRHDKYHFLSSDVATEVFAKVRIEANDAVDNLLRGKTTEKEALDRLAESESLL</sequence>
<keyword evidence="9" id="KW-0346">Stress response</keyword>
<dbReference type="Proteomes" id="UP000000759">
    <property type="component" value="Chromosome 24"/>
</dbReference>
<evidence type="ECO:0000313" key="9">
    <source>
        <dbReference type="EMBL" id="EEC44002.1"/>
    </source>
</evidence>
<evidence type="ECO:0000256" key="6">
    <source>
        <dbReference type="RuleBase" id="RU004020"/>
    </source>
</evidence>
<dbReference type="GO" id="GO:0003700">
    <property type="term" value="F:DNA-binding transcription factor activity"/>
    <property type="evidence" value="ECO:0007669"/>
    <property type="project" value="InterPro"/>
</dbReference>
<dbReference type="PaxDb" id="2850-Phatr55108"/>
<keyword evidence="2" id="KW-0805">Transcription regulation</keyword>
<reference evidence="10" key="2">
    <citation type="submission" date="2008-08" db="EMBL/GenBank/DDBJ databases">
        <authorList>
            <consortium name="Diatom Consortium"/>
            <person name="Grigoriev I."/>
            <person name="Grimwood J."/>
            <person name="Kuo A."/>
            <person name="Otillar R.P."/>
            <person name="Salamov A."/>
            <person name="Detter J.C."/>
            <person name="Lindquist E."/>
            <person name="Shapiro H."/>
            <person name="Lucas S."/>
            <person name="Glavina del Rio T."/>
            <person name="Pitluck S."/>
            <person name="Rokhsar D."/>
            <person name="Bowler C."/>
        </authorList>
    </citation>
    <scope>GENOME REANNOTATION</scope>
    <source>
        <strain evidence="10">CCAP 1055/1</strain>
    </source>
</reference>
<dbReference type="GO" id="GO:0005634">
    <property type="term" value="C:nucleus"/>
    <property type="evidence" value="ECO:0007669"/>
    <property type="project" value="UniProtKB-SubCell"/>
</dbReference>
<evidence type="ECO:0000256" key="4">
    <source>
        <dbReference type="ARBA" id="ARBA00023163"/>
    </source>
</evidence>
<dbReference type="eggNOG" id="KOG0627">
    <property type="taxonomic scope" value="Eukaryota"/>
</dbReference>
<feature type="compositionally biased region" description="Basic and acidic residues" evidence="7">
    <location>
        <begin position="569"/>
        <end position="580"/>
    </location>
</feature>
<dbReference type="HOGENOM" id="CLU_385198_0_0_1"/>